<evidence type="ECO:0000259" key="7">
    <source>
        <dbReference type="PROSITE" id="PS50002"/>
    </source>
</evidence>
<reference evidence="9 10" key="1">
    <citation type="journal article" date="2017" name="PLoS Biol.">
        <title>The sea cucumber genome provides insights into morphological evolution and visceral regeneration.</title>
        <authorList>
            <person name="Zhang X."/>
            <person name="Sun L."/>
            <person name="Yuan J."/>
            <person name="Sun Y."/>
            <person name="Gao Y."/>
            <person name="Zhang L."/>
            <person name="Li S."/>
            <person name="Dai H."/>
            <person name="Hamel J.F."/>
            <person name="Liu C."/>
            <person name="Yu Y."/>
            <person name="Liu S."/>
            <person name="Lin W."/>
            <person name="Guo K."/>
            <person name="Jin S."/>
            <person name="Xu P."/>
            <person name="Storey K.B."/>
            <person name="Huan P."/>
            <person name="Zhang T."/>
            <person name="Zhou Y."/>
            <person name="Zhang J."/>
            <person name="Lin C."/>
            <person name="Li X."/>
            <person name="Xing L."/>
            <person name="Huo D."/>
            <person name="Sun M."/>
            <person name="Wang L."/>
            <person name="Mercier A."/>
            <person name="Li F."/>
            <person name="Yang H."/>
            <person name="Xiang J."/>
        </authorList>
    </citation>
    <scope>NUCLEOTIDE SEQUENCE [LARGE SCALE GENOMIC DNA]</scope>
    <source>
        <strain evidence="9">Shaxun</strain>
        <tissue evidence="9">Muscle</tissue>
    </source>
</reference>
<evidence type="ECO:0000256" key="4">
    <source>
        <dbReference type="ARBA" id="ARBA00022949"/>
    </source>
</evidence>
<dbReference type="CDD" id="cd11780">
    <property type="entry name" value="SH3_Sorbs_3"/>
    <property type="match status" value="1"/>
</dbReference>
<dbReference type="OrthoDB" id="19092at2759"/>
<dbReference type="PANTHER" id="PTHR14167">
    <property type="entry name" value="SH3 DOMAIN-CONTAINING"/>
    <property type="match status" value="1"/>
</dbReference>
<evidence type="ECO:0008006" key="11">
    <source>
        <dbReference type="Google" id="ProtNLM"/>
    </source>
</evidence>
<evidence type="ECO:0000256" key="2">
    <source>
        <dbReference type="ARBA" id="ARBA00022443"/>
    </source>
</evidence>
<feature type="compositionally biased region" description="Polar residues" evidence="6">
    <location>
        <begin position="731"/>
        <end position="750"/>
    </location>
</feature>
<proteinExistence type="predicted"/>
<comment type="subcellular location">
    <subcellularLocation>
        <location evidence="1">Cell junction</location>
    </subcellularLocation>
</comment>
<comment type="caution">
    <text evidence="9">The sequence shown here is derived from an EMBL/GenBank/DDBJ whole genome shotgun (WGS) entry which is preliminary data.</text>
</comment>
<dbReference type="GO" id="GO:0070161">
    <property type="term" value="C:anchoring junction"/>
    <property type="evidence" value="ECO:0007669"/>
    <property type="project" value="UniProtKB-SubCell"/>
</dbReference>
<dbReference type="InterPro" id="IPR001452">
    <property type="entry name" value="SH3_domain"/>
</dbReference>
<dbReference type="SMART" id="SM00459">
    <property type="entry name" value="Sorb"/>
    <property type="match status" value="1"/>
</dbReference>
<evidence type="ECO:0000313" key="10">
    <source>
        <dbReference type="Proteomes" id="UP000230750"/>
    </source>
</evidence>
<dbReference type="Pfam" id="PF02208">
    <property type="entry name" value="Sorb"/>
    <property type="match status" value="1"/>
</dbReference>
<dbReference type="Gene3D" id="2.30.30.40">
    <property type="entry name" value="SH3 Domains"/>
    <property type="match status" value="3"/>
</dbReference>
<dbReference type="SMART" id="SM00326">
    <property type="entry name" value="SH3"/>
    <property type="match status" value="3"/>
</dbReference>
<evidence type="ECO:0000256" key="6">
    <source>
        <dbReference type="SAM" id="MobiDB-lite"/>
    </source>
</evidence>
<feature type="domain" description="SH3" evidence="7">
    <location>
        <begin position="628"/>
        <end position="687"/>
    </location>
</feature>
<dbReference type="SUPFAM" id="SSF50044">
    <property type="entry name" value="SH3-domain"/>
    <property type="match status" value="3"/>
</dbReference>
<accession>A0A2G8KJE2</accession>
<evidence type="ECO:0000256" key="3">
    <source>
        <dbReference type="ARBA" id="ARBA00022737"/>
    </source>
</evidence>
<dbReference type="Pfam" id="PF14604">
    <property type="entry name" value="SH3_9"/>
    <property type="match status" value="1"/>
</dbReference>
<feature type="compositionally biased region" description="Pro residues" evidence="6">
    <location>
        <begin position="167"/>
        <end position="187"/>
    </location>
</feature>
<dbReference type="STRING" id="307972.A0A2G8KJE2"/>
<dbReference type="InterPro" id="IPR050384">
    <property type="entry name" value="Endophilin_SH3RF"/>
</dbReference>
<evidence type="ECO:0000313" key="9">
    <source>
        <dbReference type="EMBL" id="PIK48114.1"/>
    </source>
</evidence>
<dbReference type="FunFam" id="2.30.30.40:FF:000001">
    <property type="entry name" value="Sorbin and SH3 domain-containing protein 1 isoform 2"/>
    <property type="match status" value="1"/>
</dbReference>
<dbReference type="InterPro" id="IPR003127">
    <property type="entry name" value="SoHo_dom"/>
</dbReference>
<keyword evidence="3" id="KW-0677">Repeat</keyword>
<feature type="compositionally biased region" description="Polar residues" evidence="6">
    <location>
        <begin position="817"/>
        <end position="833"/>
    </location>
</feature>
<organism evidence="9 10">
    <name type="scientific">Stichopus japonicus</name>
    <name type="common">Sea cucumber</name>
    <dbReference type="NCBI Taxonomy" id="307972"/>
    <lineage>
        <taxon>Eukaryota</taxon>
        <taxon>Metazoa</taxon>
        <taxon>Echinodermata</taxon>
        <taxon>Eleutherozoa</taxon>
        <taxon>Echinozoa</taxon>
        <taxon>Holothuroidea</taxon>
        <taxon>Aspidochirotacea</taxon>
        <taxon>Aspidochirotida</taxon>
        <taxon>Stichopodidae</taxon>
        <taxon>Apostichopus</taxon>
    </lineage>
</organism>
<dbReference type="InterPro" id="IPR036028">
    <property type="entry name" value="SH3-like_dom_sf"/>
</dbReference>
<feature type="domain" description="SH3" evidence="7">
    <location>
        <begin position="834"/>
        <end position="895"/>
    </location>
</feature>
<dbReference type="PROSITE" id="PS50831">
    <property type="entry name" value="SOHO"/>
    <property type="match status" value="1"/>
</dbReference>
<sequence length="963" mass="108066">MEYLVILAILCPIITREMGGGVLEWRWRNDVGFICLYSPLLFISLIRFVFDLLGVWQPGQTPEQDDEYNGHDNFQDLQPVWAPSSSQPAKKEFRSVRPPQQSQEPAPPPVMHHPVQQAPSSPVRKQPPSAHIQRQHQPPVHTAVHHPRPSAHPSSPSRVPATRRTPSPGPPQTPPRAPSRRQPPPKKPNVTVITDPAQLPTGALYQKITIDGDQIHTDTYYPMEDKPKHETTNLNDETKQRIIQKAPTYEGIGPRDQESGMPLGLRQHVKEDNRHDWYKEMYKSIHKQDRDEDGNPLVASYEMTEPPTPLAGTVTSNPFDSQPSKPPADNPVVSTPVNRYRQQPRSIVDYEPGKSSLVGTERAPMEAQSVRQDYAAPPPQSHRSGYGSDDESRRAKQNLPVNQYPDKNNQGFTRTRSQYQYKSMSLPRGLPRHRSLRLSSEPGGRRLSAAERLGIKSPPPRRAPSLSSLEGLGASNISGKDKNYNYKNPPHTLDKASVQKIIDEEKKKRALADREIQDSRRHSDYTSTKGPIITDDRFKDILADAKPIIDNTSKKETRACAIALYSFSAQSPKELSFKKGDTLYLTKEIDRNWYKGEHHGRMGIFPRSYIEVVTSIDEARKNQLALPSKEGKAKAKFKFKGETQNELSFSKHDYIDLIRRVDGNWWEGRLGPRTGIFPDSYIEVLKHPEVVPSALSPTGSYRSPISPSSKGSHSPTRGPISPAGTQGGPHSPSSRTAQSPTRRSMNQQPARGQPMSPGRVPDERITQTNAAPVQSQPMYQQKQQQPPRTQQYNPGVSQHPVSQSQHQQIAPSPHHGTAQTYTIDRQSPTPITRQPQDQYQAMYNYVPQNDDELELRDGDMVVVLEKCDDGWFVGTSLRTGMFGTFPGNYVTKALSVAGVKSLYEAVKMANSGRKRSSGFTRPLRRSIIPPSMLVQPEEFKWVGGWGCTIIYTVIGEEIPNLHH</sequence>
<feature type="compositionally biased region" description="Polar residues" evidence="6">
    <location>
        <begin position="313"/>
        <end position="323"/>
    </location>
</feature>
<feature type="domain" description="SH3" evidence="7">
    <location>
        <begin position="556"/>
        <end position="615"/>
    </location>
</feature>
<dbReference type="CDD" id="cd11781">
    <property type="entry name" value="SH3_Sorbs_1"/>
    <property type="match status" value="1"/>
</dbReference>
<dbReference type="EMBL" id="MRZV01000539">
    <property type="protein sequence ID" value="PIK48114.1"/>
    <property type="molecule type" value="Genomic_DNA"/>
</dbReference>
<feature type="region of interest" description="Disordered" evidence="6">
    <location>
        <begin position="63"/>
        <end position="193"/>
    </location>
</feature>
<evidence type="ECO:0000259" key="8">
    <source>
        <dbReference type="PROSITE" id="PS50831"/>
    </source>
</evidence>
<dbReference type="Pfam" id="PF00018">
    <property type="entry name" value="SH3_1"/>
    <property type="match status" value="2"/>
</dbReference>
<keyword evidence="2 5" id="KW-0728">SH3 domain</keyword>
<dbReference type="PRINTS" id="PR01887">
    <property type="entry name" value="SPECTRNALPHA"/>
</dbReference>
<feature type="region of interest" description="Disordered" evidence="6">
    <location>
        <begin position="285"/>
        <end position="474"/>
    </location>
</feature>
<feature type="compositionally biased region" description="Low complexity" evidence="6">
    <location>
        <begin position="151"/>
        <end position="166"/>
    </location>
</feature>
<keyword evidence="4" id="KW-0965">Cell junction</keyword>
<feature type="region of interest" description="Disordered" evidence="6">
    <location>
        <begin position="694"/>
        <end position="833"/>
    </location>
</feature>
<feature type="compositionally biased region" description="Polar residues" evidence="6">
    <location>
        <begin position="399"/>
        <end position="423"/>
    </location>
</feature>
<keyword evidence="10" id="KW-1185">Reference proteome</keyword>
<dbReference type="PRINTS" id="PR00452">
    <property type="entry name" value="SH3DOMAIN"/>
</dbReference>
<feature type="domain" description="SoHo" evidence="8">
    <location>
        <begin position="243"/>
        <end position="306"/>
    </location>
</feature>
<name>A0A2G8KJE2_STIJA</name>
<feature type="compositionally biased region" description="Low complexity" evidence="6">
    <location>
        <begin position="700"/>
        <end position="715"/>
    </location>
</feature>
<dbReference type="PANTHER" id="PTHR14167:SF116">
    <property type="entry name" value="CAP, ISOFORM AC"/>
    <property type="match status" value="1"/>
</dbReference>
<feature type="compositionally biased region" description="Polar residues" evidence="6">
    <location>
        <begin position="332"/>
        <end position="345"/>
    </location>
</feature>
<feature type="compositionally biased region" description="Low complexity" evidence="6">
    <location>
        <begin position="772"/>
        <end position="808"/>
    </location>
</feature>
<protein>
    <recommendedName>
        <fullName evidence="11">Sorbin and SH3 domain-containing protein 1</fullName>
    </recommendedName>
</protein>
<dbReference type="AlphaFoldDB" id="A0A2G8KJE2"/>
<gene>
    <name evidence="9" type="ORF">BSL78_14990</name>
</gene>
<evidence type="ECO:0000256" key="5">
    <source>
        <dbReference type="PROSITE-ProRule" id="PRU00192"/>
    </source>
</evidence>
<dbReference type="Proteomes" id="UP000230750">
    <property type="component" value="Unassembled WGS sequence"/>
</dbReference>
<dbReference type="PROSITE" id="PS50002">
    <property type="entry name" value="SH3"/>
    <property type="match status" value="3"/>
</dbReference>
<evidence type="ECO:0000256" key="1">
    <source>
        <dbReference type="ARBA" id="ARBA00004282"/>
    </source>
</evidence>